<name>A0A6V7J745_9HYME</name>
<dbReference type="InterPro" id="IPR013087">
    <property type="entry name" value="Znf_C2H2_type"/>
</dbReference>
<gene>
    <name evidence="2" type="ORF">BBRV_LOCUS45469</name>
</gene>
<accession>A0A6V7J745</accession>
<dbReference type="AlphaFoldDB" id="A0A6V7J745"/>
<feature type="domain" description="C2H2-type" evidence="1">
    <location>
        <begin position="111"/>
        <end position="133"/>
    </location>
</feature>
<proteinExistence type="predicted"/>
<dbReference type="SMART" id="SM00355">
    <property type="entry name" value="ZnF_C2H2"/>
    <property type="match status" value="4"/>
</dbReference>
<sequence length="403" mass="46816">MAYPKYQNGTTKFSKNPRHYVCHICESTISQREQSFEDHLKDKVHCLMFAYFSRFFEDKSNSNICKACNEWLPLDMAIEHANTHELVPLYHCEFETLFRDYISFRNNRYYCHLCNVKFLEWAPMLDHIEHVDHVYKWQHVYNVISDSRIYDLSLTLQEHKYAVNHFIFMAKQTFFCILCDHYVSGSFEEFVKHVMSSEHIKKEYEFDDHVQVGHEGQKVPVIKSKILDSLIHEQNDLSPRGRRRCGLNVSGVKEAAKKVLTKTTTMDDEIFSRESLRHGIEKIENSDFLTFRTCNHMTLIRPGSLMVDINGEIHQSNLQKARQLAANTSNTNSQSIIQPAAPSNQSRLVSYSVDNLTFGIEAIVGTAQFSCTICRCRITGRKNVQQHVDGFTHRTLKTGGNLR</sequence>
<protein>
    <recommendedName>
        <fullName evidence="1">C2H2-type domain-containing protein</fullName>
    </recommendedName>
</protein>
<reference evidence="2" key="1">
    <citation type="submission" date="2020-07" db="EMBL/GenBank/DDBJ databases">
        <authorList>
            <person name="Ferguson B K."/>
        </authorList>
    </citation>
    <scope>NUCLEOTIDE SEQUENCE</scope>
    <source>
        <strain evidence="2">L06</strain>
    </source>
</reference>
<dbReference type="PROSITE" id="PS00028">
    <property type="entry name" value="ZINC_FINGER_C2H2_1"/>
    <property type="match status" value="2"/>
</dbReference>
<organism evidence="2">
    <name type="scientific">Bracon brevicornis</name>
    <dbReference type="NCBI Taxonomy" id="1563983"/>
    <lineage>
        <taxon>Eukaryota</taxon>
        <taxon>Metazoa</taxon>
        <taxon>Ecdysozoa</taxon>
        <taxon>Arthropoda</taxon>
        <taxon>Hexapoda</taxon>
        <taxon>Insecta</taxon>
        <taxon>Pterygota</taxon>
        <taxon>Neoptera</taxon>
        <taxon>Endopterygota</taxon>
        <taxon>Hymenoptera</taxon>
        <taxon>Apocrita</taxon>
        <taxon>Ichneumonoidea</taxon>
        <taxon>Braconidae</taxon>
        <taxon>Braconinae</taxon>
        <taxon>Bracon</taxon>
    </lineage>
</organism>
<evidence type="ECO:0000259" key="1">
    <source>
        <dbReference type="PROSITE" id="PS00028"/>
    </source>
</evidence>
<dbReference type="EMBL" id="CADCXW020000015">
    <property type="protein sequence ID" value="CAD1548193.1"/>
    <property type="molecule type" value="Genomic_DNA"/>
</dbReference>
<evidence type="ECO:0000313" key="2">
    <source>
        <dbReference type="EMBL" id="CAD1548193.1"/>
    </source>
</evidence>
<feature type="domain" description="C2H2-type" evidence="1">
    <location>
        <begin position="371"/>
        <end position="393"/>
    </location>
</feature>